<name>J3MPX6_ORYBR</name>
<evidence type="ECO:0000313" key="2">
    <source>
        <dbReference type="Proteomes" id="UP000006038"/>
    </source>
</evidence>
<keyword evidence="2" id="KW-1185">Reference proteome</keyword>
<dbReference type="HOGENOM" id="CLU_2929673_0_0_1"/>
<protein>
    <submittedName>
        <fullName evidence="1">Uncharacterized protein</fullName>
    </submittedName>
</protein>
<dbReference type="EnsemblPlants" id="OB08G11550.1">
    <property type="protein sequence ID" value="OB08G11550.1"/>
    <property type="gene ID" value="OB08G11550"/>
</dbReference>
<organism evidence="1">
    <name type="scientific">Oryza brachyantha</name>
    <name type="common">malo sina</name>
    <dbReference type="NCBI Taxonomy" id="4533"/>
    <lineage>
        <taxon>Eukaryota</taxon>
        <taxon>Viridiplantae</taxon>
        <taxon>Streptophyta</taxon>
        <taxon>Embryophyta</taxon>
        <taxon>Tracheophyta</taxon>
        <taxon>Spermatophyta</taxon>
        <taxon>Magnoliopsida</taxon>
        <taxon>Liliopsida</taxon>
        <taxon>Poales</taxon>
        <taxon>Poaceae</taxon>
        <taxon>BOP clade</taxon>
        <taxon>Oryzoideae</taxon>
        <taxon>Oryzeae</taxon>
        <taxon>Oryzinae</taxon>
        <taxon>Oryza</taxon>
    </lineage>
</organism>
<reference evidence="1" key="1">
    <citation type="journal article" date="2013" name="Nat. Commun.">
        <title>Whole-genome sequencing of Oryza brachyantha reveals mechanisms underlying Oryza genome evolution.</title>
        <authorList>
            <person name="Chen J."/>
            <person name="Huang Q."/>
            <person name="Gao D."/>
            <person name="Wang J."/>
            <person name="Lang Y."/>
            <person name="Liu T."/>
            <person name="Li B."/>
            <person name="Bai Z."/>
            <person name="Luis Goicoechea J."/>
            <person name="Liang C."/>
            <person name="Chen C."/>
            <person name="Zhang W."/>
            <person name="Sun S."/>
            <person name="Liao Y."/>
            <person name="Zhang X."/>
            <person name="Yang L."/>
            <person name="Song C."/>
            <person name="Wang M."/>
            <person name="Shi J."/>
            <person name="Liu G."/>
            <person name="Liu J."/>
            <person name="Zhou H."/>
            <person name="Zhou W."/>
            <person name="Yu Q."/>
            <person name="An N."/>
            <person name="Chen Y."/>
            <person name="Cai Q."/>
            <person name="Wang B."/>
            <person name="Liu B."/>
            <person name="Min J."/>
            <person name="Huang Y."/>
            <person name="Wu H."/>
            <person name="Li Z."/>
            <person name="Zhang Y."/>
            <person name="Yin Y."/>
            <person name="Song W."/>
            <person name="Jiang J."/>
            <person name="Jackson S.A."/>
            <person name="Wing R.A."/>
            <person name="Wang J."/>
            <person name="Chen M."/>
        </authorList>
    </citation>
    <scope>NUCLEOTIDE SEQUENCE [LARGE SCALE GENOMIC DNA]</scope>
    <source>
        <strain evidence="1">cv. IRGC 101232</strain>
    </source>
</reference>
<sequence>ACKIPTYYSPHITTHTQQLRHPHRYLYTVLAANVNDSIILADVQCTGKIMPTSYSISTATQ</sequence>
<reference evidence="1" key="2">
    <citation type="submission" date="2013-04" db="UniProtKB">
        <authorList>
            <consortium name="EnsemblPlants"/>
        </authorList>
    </citation>
    <scope>IDENTIFICATION</scope>
</reference>
<accession>J3MPX6</accession>
<evidence type="ECO:0000313" key="1">
    <source>
        <dbReference type="EnsemblPlants" id="OB08G11550.1"/>
    </source>
</evidence>
<dbReference type="Gramene" id="OB08G11550.1">
    <property type="protein sequence ID" value="OB08G11550.1"/>
    <property type="gene ID" value="OB08G11550"/>
</dbReference>
<proteinExistence type="predicted"/>
<dbReference type="Proteomes" id="UP000006038">
    <property type="component" value="Chromosome 8"/>
</dbReference>
<dbReference type="AlphaFoldDB" id="J3MPX6"/>